<dbReference type="Gene3D" id="3.30.950.30">
    <property type="entry name" value="Schlafen, AAA domain"/>
    <property type="match status" value="1"/>
</dbReference>
<name>A0ABT1R394_9HYPH</name>
<gene>
    <name evidence="2" type="ORF">GB927_006340</name>
</gene>
<feature type="domain" description="Schlafen AlbA-2" evidence="1">
    <location>
        <begin position="20"/>
        <end position="138"/>
    </location>
</feature>
<accession>A0ABT1R394</accession>
<dbReference type="EMBL" id="WHSB02000002">
    <property type="protein sequence ID" value="MCQ4629649.1"/>
    <property type="molecule type" value="Genomic_DNA"/>
</dbReference>
<organism evidence="2 3">
    <name type="scientific">Shinella lacus</name>
    <dbReference type="NCBI Taxonomy" id="2654216"/>
    <lineage>
        <taxon>Bacteria</taxon>
        <taxon>Pseudomonadati</taxon>
        <taxon>Pseudomonadota</taxon>
        <taxon>Alphaproteobacteria</taxon>
        <taxon>Hyphomicrobiales</taxon>
        <taxon>Rhizobiaceae</taxon>
        <taxon>Shinella</taxon>
    </lineage>
</organism>
<keyword evidence="3" id="KW-1185">Reference proteome</keyword>
<dbReference type="Pfam" id="PF04326">
    <property type="entry name" value="SLFN_AlbA_2"/>
    <property type="match status" value="1"/>
</dbReference>
<reference evidence="2" key="1">
    <citation type="submission" date="2021-07" db="EMBL/GenBank/DDBJ databases">
        <title>Shinella sp. nov., a novel member of the genus Shinella from water.</title>
        <authorList>
            <person name="Deng Y."/>
        </authorList>
    </citation>
    <scope>NUCLEOTIDE SEQUENCE</scope>
    <source>
        <strain evidence="2">CPCC 100929</strain>
    </source>
</reference>
<comment type="caution">
    <text evidence="2">The sequence shown here is derived from an EMBL/GenBank/DDBJ whole genome shotgun (WGS) entry which is preliminary data.</text>
</comment>
<evidence type="ECO:0000313" key="2">
    <source>
        <dbReference type="EMBL" id="MCQ4629649.1"/>
    </source>
</evidence>
<evidence type="ECO:0000313" key="3">
    <source>
        <dbReference type="Proteomes" id="UP000996601"/>
    </source>
</evidence>
<proteinExistence type="predicted"/>
<dbReference type="PANTHER" id="PTHR30595">
    <property type="entry name" value="GLPR-RELATED TRANSCRIPTIONAL REPRESSOR"/>
    <property type="match status" value="1"/>
</dbReference>
<evidence type="ECO:0000259" key="1">
    <source>
        <dbReference type="Pfam" id="PF04326"/>
    </source>
</evidence>
<dbReference type="InterPro" id="IPR007421">
    <property type="entry name" value="Schlafen_AlbA_2_dom"/>
</dbReference>
<dbReference type="PANTHER" id="PTHR30595:SF6">
    <property type="entry name" value="SCHLAFEN ALBA-2 DOMAIN-CONTAINING PROTEIN"/>
    <property type="match status" value="1"/>
</dbReference>
<protein>
    <submittedName>
        <fullName evidence="2">DNA binding domain-containing protein</fullName>
    </submittedName>
</protein>
<sequence>MVDVRDVSKEEFGGILGLQESYFCDLKSKRIAPAKLSRSISAFANASGGEVYVGIEELDVADGKKRSWDGFSDQEEANAIFQVMSELDPLGSNFSGQFLRYQGAPGLVLYLAISKTQSVAHSTDGGVYRRNNASNLPLKDEALERLKYDKGVRSYENEKMAVETDEVTNSNIVIEFLIDAVPTGEPAEWLKKQFLLIDGTPTVASVLLFSDNPQASLPKRSAIKILRYKTKAEAERDYLSSDPETIEGPIYNLIYDAVDRVKEIIEGIEKIGPAGMEK</sequence>
<dbReference type="Proteomes" id="UP000996601">
    <property type="component" value="Unassembled WGS sequence"/>
</dbReference>
<dbReference type="RefSeq" id="WP_256115823.1">
    <property type="nucleotide sequence ID" value="NZ_WHSB02000002.1"/>
</dbReference>
<dbReference type="InterPro" id="IPR038461">
    <property type="entry name" value="Schlafen_AlbA_2_dom_sf"/>
</dbReference>